<proteinExistence type="inferred from homology"/>
<dbReference type="OrthoDB" id="5839at2759"/>
<evidence type="ECO:0000313" key="10">
    <source>
        <dbReference type="Proteomes" id="UP000663760"/>
    </source>
</evidence>
<evidence type="ECO:0000256" key="5">
    <source>
        <dbReference type="ARBA" id="ARBA00022777"/>
    </source>
</evidence>
<dbReference type="InterPro" id="IPR044571">
    <property type="entry name" value="P4KG1-8"/>
</dbReference>
<evidence type="ECO:0000256" key="2">
    <source>
        <dbReference type="ARBA" id="ARBA00012169"/>
    </source>
</evidence>
<dbReference type="Pfam" id="PF00454">
    <property type="entry name" value="PI3_PI4_kinase"/>
    <property type="match status" value="1"/>
</dbReference>
<dbReference type="InterPro" id="IPR029071">
    <property type="entry name" value="Ubiquitin-like_domsf"/>
</dbReference>
<dbReference type="PANTHER" id="PTHR45800:SF4">
    <property type="entry name" value="PHOSPHATIDYLINOSITOL 4-KINASE GAMMA 3"/>
    <property type="match status" value="1"/>
</dbReference>
<feature type="domain" description="PI3K/PI4K catalytic" evidence="8">
    <location>
        <begin position="239"/>
        <end position="537"/>
    </location>
</feature>
<dbReference type="CDD" id="cd17039">
    <property type="entry name" value="Ubl_ubiquitin_like"/>
    <property type="match status" value="1"/>
</dbReference>
<dbReference type="PROSITE" id="PS50053">
    <property type="entry name" value="UBIQUITIN_2"/>
    <property type="match status" value="2"/>
</dbReference>
<dbReference type="InterPro" id="IPR011009">
    <property type="entry name" value="Kinase-like_dom_sf"/>
</dbReference>
<keyword evidence="5" id="KW-0418">Kinase</keyword>
<feature type="domain" description="Ubiquitin-like" evidence="7">
    <location>
        <begin position="105"/>
        <end position="180"/>
    </location>
</feature>
<name>A0A7I8KI17_SPIIN</name>
<dbReference type="PROSITE" id="PS50290">
    <property type="entry name" value="PI3_4_KINASE_3"/>
    <property type="match status" value="1"/>
</dbReference>
<dbReference type="PANTHER" id="PTHR45800">
    <property type="entry name" value="PHOSPHATIDYLINOSITOL 4-KINASE GAMMA"/>
    <property type="match status" value="1"/>
</dbReference>
<feature type="domain" description="Ubiquitin-like" evidence="7">
    <location>
        <begin position="25"/>
        <end position="98"/>
    </location>
</feature>
<keyword evidence="6" id="KW-0067">ATP-binding</keyword>
<keyword evidence="3" id="KW-0808">Transferase</keyword>
<dbReference type="Proteomes" id="UP000663760">
    <property type="component" value="Chromosome 6"/>
</dbReference>
<keyword evidence="10" id="KW-1185">Reference proteome</keyword>
<organism evidence="9 10">
    <name type="scientific">Spirodela intermedia</name>
    <name type="common">Intermediate duckweed</name>
    <dbReference type="NCBI Taxonomy" id="51605"/>
    <lineage>
        <taxon>Eukaryota</taxon>
        <taxon>Viridiplantae</taxon>
        <taxon>Streptophyta</taxon>
        <taxon>Embryophyta</taxon>
        <taxon>Tracheophyta</taxon>
        <taxon>Spermatophyta</taxon>
        <taxon>Magnoliopsida</taxon>
        <taxon>Liliopsida</taxon>
        <taxon>Araceae</taxon>
        <taxon>Lemnoideae</taxon>
        <taxon>Spirodela</taxon>
    </lineage>
</organism>
<accession>A0A7I8KI17</accession>
<evidence type="ECO:0000259" key="8">
    <source>
        <dbReference type="PROSITE" id="PS50290"/>
    </source>
</evidence>
<evidence type="ECO:0000313" key="9">
    <source>
        <dbReference type="EMBL" id="CAA7397477.1"/>
    </source>
</evidence>
<protein>
    <recommendedName>
        <fullName evidence="2">1-phosphatidylinositol 4-kinase</fullName>
        <ecNumber evidence="2">2.7.1.67</ecNumber>
    </recommendedName>
</protein>
<dbReference type="GO" id="GO:0005524">
    <property type="term" value="F:ATP binding"/>
    <property type="evidence" value="ECO:0007669"/>
    <property type="project" value="UniProtKB-KW"/>
</dbReference>
<dbReference type="Gene3D" id="3.10.20.90">
    <property type="entry name" value="Phosphatidylinositol 3-kinase Catalytic Subunit, Chain A, domain 1"/>
    <property type="match status" value="2"/>
</dbReference>
<dbReference type="InterPro" id="IPR000626">
    <property type="entry name" value="Ubiquitin-like_dom"/>
</dbReference>
<comment type="similarity">
    <text evidence="1">Belongs to the PI3/PI4-kinase family. Type II PI4K subfamily.</text>
</comment>
<dbReference type="EC" id="2.7.1.67" evidence="2"/>
<reference evidence="9" key="1">
    <citation type="submission" date="2020-02" db="EMBL/GenBank/DDBJ databases">
        <authorList>
            <person name="Scholz U."/>
            <person name="Mascher M."/>
            <person name="Fiebig A."/>
        </authorList>
    </citation>
    <scope>NUCLEOTIDE SEQUENCE</scope>
</reference>
<dbReference type="Pfam" id="PF00240">
    <property type="entry name" value="ubiquitin"/>
    <property type="match status" value="2"/>
</dbReference>
<dbReference type="InterPro" id="IPR000403">
    <property type="entry name" value="PI3/4_kinase_cat_dom"/>
</dbReference>
<evidence type="ECO:0000259" key="7">
    <source>
        <dbReference type="PROSITE" id="PS50053"/>
    </source>
</evidence>
<dbReference type="SUPFAM" id="SSF56112">
    <property type="entry name" value="Protein kinase-like (PK-like)"/>
    <property type="match status" value="1"/>
</dbReference>
<evidence type="ECO:0000256" key="3">
    <source>
        <dbReference type="ARBA" id="ARBA00022679"/>
    </source>
</evidence>
<dbReference type="AlphaFoldDB" id="A0A7I8KI17"/>
<evidence type="ECO:0000256" key="6">
    <source>
        <dbReference type="ARBA" id="ARBA00022840"/>
    </source>
</evidence>
<dbReference type="SMART" id="SM00213">
    <property type="entry name" value="UBQ"/>
    <property type="match status" value="2"/>
</dbReference>
<dbReference type="SUPFAM" id="SSF54236">
    <property type="entry name" value="Ubiquitin-like"/>
    <property type="match status" value="2"/>
</dbReference>
<evidence type="ECO:0000256" key="4">
    <source>
        <dbReference type="ARBA" id="ARBA00022741"/>
    </source>
</evidence>
<evidence type="ECO:0000256" key="1">
    <source>
        <dbReference type="ARBA" id="ARBA00008941"/>
    </source>
</evidence>
<dbReference type="GO" id="GO:0004430">
    <property type="term" value="F:1-phosphatidylinositol 4-kinase activity"/>
    <property type="evidence" value="ECO:0007669"/>
    <property type="project" value="UniProtKB-EC"/>
</dbReference>
<sequence length="555" mass="61526">MPSAGIPFGPLPDVPGSPHSTPESIVIYLSFSSCSPVTPMRVLASESIASVKLRIQTWKGFVVKKQKLIFDGRELARNNCLIGDYGVGNGHILHLILRLNDLRLITVKTTFGREYKFQVQQSRNVGYIKQQIAHRERALDNLHEQKLICNGEELEDQRLIEDIATNKDAVIHLLIHRSAKVRTTPDEEGFELSVEASSADVQPLGGSFVLEPVTMTPKIELPSAITNLIGTTAAGLVKGNPPVRSSEGSGGAYLMQDASGLRFAAVFKPADEEPMAANNPQQLPMSRDGVGLKKGTRVGEGALREVAAYLLDHPVSGRRAFTGVDFGFSGVPPTVLVRCLHEGFNHPEGYKQAPENMKIGSLQMFVDSIGNCEDMGPRAFPVEEVHKISVLDIRLANADRHGGNILVCRREDEAQFLLVPIDHGYCLPENFEDCTFEWLYWPQAQEPYDVKTAEYIKSLDAEEDIALLRFHGWELSLECARTLRISTMLLKKGAQRGLSPFTIGSIMCRETLRKRSVIEEIIHEATRSVLPGSTETTFMECISEIMDRRLELLPK</sequence>
<keyword evidence="4" id="KW-0547">Nucleotide-binding</keyword>
<gene>
    <name evidence="9" type="ORF">SI8410_06008142</name>
</gene>
<dbReference type="EMBL" id="LR746269">
    <property type="protein sequence ID" value="CAA7397477.1"/>
    <property type="molecule type" value="Genomic_DNA"/>
</dbReference>